<reference evidence="10" key="1">
    <citation type="submission" date="2022-10" db="EMBL/GenBank/DDBJ databases">
        <title>The complete genomes of actinobacterial strains from the NBC collection.</title>
        <authorList>
            <person name="Joergensen T.S."/>
            <person name="Alvarez Arevalo M."/>
            <person name="Sterndorff E.B."/>
            <person name="Faurdal D."/>
            <person name="Vuksanovic O."/>
            <person name="Mourched A.-S."/>
            <person name="Charusanti P."/>
            <person name="Shaw S."/>
            <person name="Blin K."/>
            <person name="Weber T."/>
        </authorList>
    </citation>
    <scope>NUCLEOTIDE SEQUENCE</scope>
    <source>
        <strain evidence="10">NBC_01482</strain>
    </source>
</reference>
<name>A0ABZ1YMZ0_9NOCA</name>
<comment type="pathway">
    <text evidence="1">Carbohydrate acid metabolism.</text>
</comment>
<evidence type="ECO:0000256" key="5">
    <source>
        <dbReference type="ARBA" id="ARBA00022741"/>
    </source>
</evidence>
<keyword evidence="4 9" id="KW-0808">Transferase</keyword>
<dbReference type="InterPro" id="IPR027417">
    <property type="entry name" value="P-loop_NTPase"/>
</dbReference>
<evidence type="ECO:0000256" key="7">
    <source>
        <dbReference type="ARBA" id="ARBA00022840"/>
    </source>
</evidence>
<evidence type="ECO:0000256" key="9">
    <source>
        <dbReference type="RuleBase" id="RU363066"/>
    </source>
</evidence>
<organism evidence="10 11">
    <name type="scientific">Nocardia vinacea</name>
    <dbReference type="NCBI Taxonomy" id="96468"/>
    <lineage>
        <taxon>Bacteria</taxon>
        <taxon>Bacillati</taxon>
        <taxon>Actinomycetota</taxon>
        <taxon>Actinomycetes</taxon>
        <taxon>Mycobacteriales</taxon>
        <taxon>Nocardiaceae</taxon>
        <taxon>Nocardia</taxon>
    </lineage>
</organism>
<proteinExistence type="inferred from homology"/>
<sequence>MAATSSMKGPPDRPVVVVMGVSGCGKSTVGALLAETLQVEYAEGDDFHPASNIEKMAAGVPLTDADRLPWLDIVAAWLGERRERGGVVSCSALKRDYRDRLRAAAPETFFVHLSASRAELARRMETRRGHFMPATLLDSQLAALQPLATDEFGITVDATEDPAELVREAVAAWESS</sequence>
<comment type="catalytic activity">
    <reaction evidence="8 9">
        <text>D-gluconate + ATP = 6-phospho-D-gluconate + ADP + H(+)</text>
        <dbReference type="Rhea" id="RHEA:19433"/>
        <dbReference type="ChEBI" id="CHEBI:15378"/>
        <dbReference type="ChEBI" id="CHEBI:18391"/>
        <dbReference type="ChEBI" id="CHEBI:30616"/>
        <dbReference type="ChEBI" id="CHEBI:58759"/>
        <dbReference type="ChEBI" id="CHEBI:456216"/>
        <dbReference type="EC" id="2.7.1.12"/>
    </reaction>
</comment>
<evidence type="ECO:0000313" key="10">
    <source>
        <dbReference type="EMBL" id="WUV44604.1"/>
    </source>
</evidence>
<dbReference type="EMBL" id="CP109441">
    <property type="protein sequence ID" value="WUV44604.1"/>
    <property type="molecule type" value="Genomic_DNA"/>
</dbReference>
<keyword evidence="11" id="KW-1185">Reference proteome</keyword>
<dbReference type="CDD" id="cd02021">
    <property type="entry name" value="GntK"/>
    <property type="match status" value="1"/>
</dbReference>
<evidence type="ECO:0000256" key="2">
    <source>
        <dbReference type="ARBA" id="ARBA00008420"/>
    </source>
</evidence>
<protein>
    <recommendedName>
        <fullName evidence="3 9">Gluconokinase</fullName>
        <ecNumber evidence="3 9">2.7.1.12</ecNumber>
    </recommendedName>
</protein>
<dbReference type="PANTHER" id="PTHR43442">
    <property type="entry name" value="GLUCONOKINASE-RELATED"/>
    <property type="match status" value="1"/>
</dbReference>
<keyword evidence="6 9" id="KW-0418">Kinase</keyword>
<evidence type="ECO:0000313" key="11">
    <source>
        <dbReference type="Proteomes" id="UP001432062"/>
    </source>
</evidence>
<dbReference type="PANTHER" id="PTHR43442:SF3">
    <property type="entry name" value="GLUCONOKINASE-RELATED"/>
    <property type="match status" value="1"/>
</dbReference>
<evidence type="ECO:0000256" key="4">
    <source>
        <dbReference type="ARBA" id="ARBA00022679"/>
    </source>
</evidence>
<dbReference type="RefSeq" id="WP_327098009.1">
    <property type="nucleotide sequence ID" value="NZ_CP109149.1"/>
</dbReference>
<dbReference type="EC" id="2.7.1.12" evidence="3 9"/>
<evidence type="ECO:0000256" key="6">
    <source>
        <dbReference type="ARBA" id="ARBA00022777"/>
    </source>
</evidence>
<dbReference type="Gene3D" id="3.40.50.300">
    <property type="entry name" value="P-loop containing nucleotide triphosphate hydrolases"/>
    <property type="match status" value="1"/>
</dbReference>
<dbReference type="Pfam" id="PF13238">
    <property type="entry name" value="AAA_18"/>
    <property type="match status" value="1"/>
</dbReference>
<dbReference type="Proteomes" id="UP001432062">
    <property type="component" value="Chromosome"/>
</dbReference>
<keyword evidence="7 9" id="KW-0067">ATP-binding</keyword>
<comment type="similarity">
    <text evidence="2 9">Belongs to the gluconokinase GntK/GntV family.</text>
</comment>
<evidence type="ECO:0000256" key="1">
    <source>
        <dbReference type="ARBA" id="ARBA00004761"/>
    </source>
</evidence>
<dbReference type="NCBIfam" id="TIGR01313">
    <property type="entry name" value="therm_gnt_kin"/>
    <property type="match status" value="1"/>
</dbReference>
<dbReference type="InterPro" id="IPR006001">
    <property type="entry name" value="Therm_gnt_kin"/>
</dbReference>
<keyword evidence="5 9" id="KW-0547">Nucleotide-binding</keyword>
<evidence type="ECO:0000256" key="8">
    <source>
        <dbReference type="ARBA" id="ARBA00048090"/>
    </source>
</evidence>
<accession>A0ABZ1YMZ0</accession>
<gene>
    <name evidence="10" type="ORF">OG563_36370</name>
</gene>
<dbReference type="SUPFAM" id="SSF52540">
    <property type="entry name" value="P-loop containing nucleoside triphosphate hydrolases"/>
    <property type="match status" value="1"/>
</dbReference>
<evidence type="ECO:0000256" key="3">
    <source>
        <dbReference type="ARBA" id="ARBA00012054"/>
    </source>
</evidence>